<dbReference type="Pfam" id="PF13401">
    <property type="entry name" value="AAA_22"/>
    <property type="match status" value="1"/>
</dbReference>
<proteinExistence type="predicted"/>
<feature type="domain" description="AAA+ ATPase" evidence="1">
    <location>
        <begin position="165"/>
        <end position="311"/>
    </location>
</feature>
<evidence type="ECO:0000313" key="2">
    <source>
        <dbReference type="EMBL" id="KUG22925.1"/>
    </source>
</evidence>
<reference evidence="2" key="1">
    <citation type="journal article" date="2015" name="Proc. Natl. Acad. Sci. U.S.A.">
        <title>Networks of energetic and metabolic interactions define dynamics in microbial communities.</title>
        <authorList>
            <person name="Embree M."/>
            <person name="Liu J.K."/>
            <person name="Al-Bassam M.M."/>
            <person name="Zengler K."/>
        </authorList>
    </citation>
    <scope>NUCLEOTIDE SEQUENCE</scope>
</reference>
<dbReference type="InterPro" id="IPR052026">
    <property type="entry name" value="ExeA_AAA_ATPase_DNA-bind"/>
</dbReference>
<dbReference type="Gene3D" id="3.40.50.300">
    <property type="entry name" value="P-loop containing nucleotide triphosphate hydrolases"/>
    <property type="match status" value="1"/>
</dbReference>
<accession>A0A0W8FPR7</accession>
<gene>
    <name evidence="2" type="ORF">ASZ90_007268</name>
</gene>
<dbReference type="InterPro" id="IPR003593">
    <property type="entry name" value="AAA+_ATPase"/>
</dbReference>
<sequence length="401" mass="46033">MEFKPINLKGLCVDCGISQAWLGKLTQLSRPSINLALNRGYLPKEVPDFQRIIELELSKNPKAIQWLSERGMKMADIWQLLGKELRKVPPAGRSIRTWETRKKPVFTTGNEITTIKEVEMISQEAMKHFKIPSNPFIDDIQKESDVFMSEEHRYIEAAMLDAARHSGFLAIIGEVGSGKTVIRRKVMEQLNKDGDTIVIFPQVIDKTRVNFSSICDAIIMDLSEQSPKRTLEAKSRQVHKLLQERAKQGFRSVLILEEAHDLSIATLKYLKRFQEIEDGYRKLLGIILLGQTELNNLLDESRHIEMREVIRRIQTAEIKGLNGNTKEYLRLKFKRINMKIEDIFDDGAFKALSDRLTTRDRRNKTISHAYPLVVNNYAARSMNMAFEMGEKKVTADVVMAV</sequence>
<dbReference type="PANTHER" id="PTHR35894:SF1">
    <property type="entry name" value="PHOSPHORIBULOKINASE _ URIDINE KINASE FAMILY"/>
    <property type="match status" value="1"/>
</dbReference>
<dbReference type="InterPro" id="IPR027417">
    <property type="entry name" value="P-loop_NTPase"/>
</dbReference>
<dbReference type="AlphaFoldDB" id="A0A0W8FPR7"/>
<evidence type="ECO:0000259" key="1">
    <source>
        <dbReference type="SMART" id="SM00382"/>
    </source>
</evidence>
<name>A0A0W8FPR7_9ZZZZ</name>
<dbReference type="SMART" id="SM00382">
    <property type="entry name" value="AAA"/>
    <property type="match status" value="1"/>
</dbReference>
<dbReference type="GO" id="GO:0016887">
    <property type="term" value="F:ATP hydrolysis activity"/>
    <property type="evidence" value="ECO:0007669"/>
    <property type="project" value="InterPro"/>
</dbReference>
<dbReference type="SUPFAM" id="SSF52540">
    <property type="entry name" value="P-loop containing nucleoside triphosphate hydrolases"/>
    <property type="match status" value="1"/>
</dbReference>
<protein>
    <recommendedName>
        <fullName evidence="1">AAA+ ATPase domain-containing protein</fullName>
    </recommendedName>
</protein>
<dbReference type="InterPro" id="IPR049945">
    <property type="entry name" value="AAA_22"/>
</dbReference>
<dbReference type="EMBL" id="LNQE01000931">
    <property type="protein sequence ID" value="KUG22925.1"/>
    <property type="molecule type" value="Genomic_DNA"/>
</dbReference>
<dbReference type="PANTHER" id="PTHR35894">
    <property type="entry name" value="GENERAL SECRETION PATHWAY PROTEIN A-RELATED"/>
    <property type="match status" value="1"/>
</dbReference>
<comment type="caution">
    <text evidence="2">The sequence shown here is derived from an EMBL/GenBank/DDBJ whole genome shotgun (WGS) entry which is preliminary data.</text>
</comment>
<organism evidence="2">
    <name type="scientific">hydrocarbon metagenome</name>
    <dbReference type="NCBI Taxonomy" id="938273"/>
    <lineage>
        <taxon>unclassified sequences</taxon>
        <taxon>metagenomes</taxon>
        <taxon>ecological metagenomes</taxon>
    </lineage>
</organism>